<dbReference type="WBParaSite" id="jg22295">
    <property type="protein sequence ID" value="jg22295"/>
    <property type="gene ID" value="jg22295"/>
</dbReference>
<keyword evidence="2" id="KW-0732">Signal</keyword>
<feature type="compositionally biased region" description="Basic residues" evidence="1">
    <location>
        <begin position="153"/>
        <end position="163"/>
    </location>
</feature>
<name>A0A915DS49_9BILA</name>
<organism evidence="3 4">
    <name type="scientific">Ditylenchus dipsaci</name>
    <dbReference type="NCBI Taxonomy" id="166011"/>
    <lineage>
        <taxon>Eukaryota</taxon>
        <taxon>Metazoa</taxon>
        <taxon>Ecdysozoa</taxon>
        <taxon>Nematoda</taxon>
        <taxon>Chromadorea</taxon>
        <taxon>Rhabditida</taxon>
        <taxon>Tylenchina</taxon>
        <taxon>Tylenchomorpha</taxon>
        <taxon>Sphaerularioidea</taxon>
        <taxon>Anguinidae</taxon>
        <taxon>Anguininae</taxon>
        <taxon>Ditylenchus</taxon>
    </lineage>
</organism>
<sequence length="203" mass="23354">MNQYYIFLILLTYAPLVLTQLNLGGLLPSILGGQQVQQQGLSTNSGYPQPTNAIPGAVVVFRAFMVIQKWALEYQEQVVSRTSWLNHRQWSIRKWTSRTGSSDRPVSKQEWALVFEFKQPSRRSRSGAGIPNLSSLLGGQQTAVQLGYQIKQPSRRSRRRSRNSKFEQPLGRSANRQCNWVTRFKQPFRRSTKWIGQEHSFRA</sequence>
<feature type="signal peptide" evidence="2">
    <location>
        <begin position="1"/>
        <end position="19"/>
    </location>
</feature>
<keyword evidence="3" id="KW-1185">Reference proteome</keyword>
<reference evidence="4" key="1">
    <citation type="submission" date="2022-11" db="UniProtKB">
        <authorList>
            <consortium name="WormBaseParasite"/>
        </authorList>
    </citation>
    <scope>IDENTIFICATION</scope>
</reference>
<feature type="chain" id="PRO_5037115462" evidence="2">
    <location>
        <begin position="20"/>
        <end position="203"/>
    </location>
</feature>
<feature type="region of interest" description="Disordered" evidence="1">
    <location>
        <begin position="150"/>
        <end position="172"/>
    </location>
</feature>
<evidence type="ECO:0000256" key="1">
    <source>
        <dbReference type="SAM" id="MobiDB-lite"/>
    </source>
</evidence>
<protein>
    <submittedName>
        <fullName evidence="4">Uncharacterized protein</fullName>
    </submittedName>
</protein>
<dbReference type="Proteomes" id="UP000887574">
    <property type="component" value="Unplaced"/>
</dbReference>
<evidence type="ECO:0000313" key="3">
    <source>
        <dbReference type="Proteomes" id="UP000887574"/>
    </source>
</evidence>
<dbReference type="AlphaFoldDB" id="A0A915DS49"/>
<proteinExistence type="predicted"/>
<evidence type="ECO:0000313" key="4">
    <source>
        <dbReference type="WBParaSite" id="jg22295"/>
    </source>
</evidence>
<accession>A0A915DS49</accession>
<evidence type="ECO:0000256" key="2">
    <source>
        <dbReference type="SAM" id="SignalP"/>
    </source>
</evidence>